<feature type="region of interest" description="Disordered" evidence="1">
    <location>
        <begin position="320"/>
        <end position="339"/>
    </location>
</feature>
<evidence type="ECO:0000313" key="3">
    <source>
        <dbReference type="Proteomes" id="UP000289886"/>
    </source>
</evidence>
<gene>
    <name evidence="2" type="ORF">EOD39_20267</name>
</gene>
<dbReference type="PANTHER" id="PTHR12835:SF5">
    <property type="entry name" value="BIOTIN--PROTEIN LIGASE"/>
    <property type="match status" value="1"/>
</dbReference>
<sequence length="587" mass="65512">MLITLCYVYLWVRFQRCYTLVIRSTVHRLHASSSFTFCTALKPGQLQKEKQRHGQSFSKHITSPSNLEETACLQLGNKLLYITDSQPCEDLSKWTLLQETPLIYLESTPRQERVAFVLEAASGQEQKTALHKLSASSKKASCISGDPFKLIADASVDNFCRLGVAFMEDRLQMDNGMVPEKIVSVLLEESALKKLVENTKMDGEKSPVPGTQTEQAEAEIPKLKETVSDNESGDNRQDGPQLAKTVQGLQKDRSSDKAQEENANQPQSTDQKENQASLGGNHHRDGHHLHLSSCHECLELENSTIESVKFASAENIHNLPDDYSGFGNRSEDESCTAQSRRVNVSGKPPNVLVYTGSDPSRFQTKYQQVKTILAECIDMDSYIVYHLLEEQVLKDPWAENSLLLVFASEEPVPEKFHKLFLNYLSKGGKIFGLSSFFCLSGVNLAPKEALKNKIHKLCFTKTDHTDIELDVLTSGMVYEKVGASRDSGVEFWGQLGNKDKDMVIVRLPYGDNGGEAILSQVLLDTSPDSQEIQDPEDFNMLKVSNARRYEVLTEILSALGLSCELSNVPPPSPLYLLTTTEVWLSLH</sequence>
<feature type="region of interest" description="Disordered" evidence="1">
    <location>
        <begin position="197"/>
        <end position="287"/>
    </location>
</feature>
<name>A0A444UVV8_ACIRT</name>
<evidence type="ECO:0000313" key="2">
    <source>
        <dbReference type="EMBL" id="RXM92313.1"/>
    </source>
</evidence>
<feature type="compositionally biased region" description="Basic and acidic residues" evidence="1">
    <location>
        <begin position="219"/>
        <end position="237"/>
    </location>
</feature>
<dbReference type="GO" id="GO:0004077">
    <property type="term" value="F:biotin--[biotin carboxyl-carrier protein] ligase activity"/>
    <property type="evidence" value="ECO:0007669"/>
    <property type="project" value="TreeGrafter"/>
</dbReference>
<feature type="compositionally biased region" description="Basic and acidic residues" evidence="1">
    <location>
        <begin position="250"/>
        <end position="260"/>
    </location>
</feature>
<keyword evidence="2" id="KW-0436">Ligase</keyword>
<dbReference type="GO" id="GO:0005737">
    <property type="term" value="C:cytoplasm"/>
    <property type="evidence" value="ECO:0007669"/>
    <property type="project" value="TreeGrafter"/>
</dbReference>
<feature type="compositionally biased region" description="Polar residues" evidence="1">
    <location>
        <begin position="261"/>
        <end position="278"/>
    </location>
</feature>
<accession>A0A444UVV8</accession>
<organism evidence="2 3">
    <name type="scientific">Acipenser ruthenus</name>
    <name type="common">Sterlet sturgeon</name>
    <dbReference type="NCBI Taxonomy" id="7906"/>
    <lineage>
        <taxon>Eukaryota</taxon>
        <taxon>Metazoa</taxon>
        <taxon>Chordata</taxon>
        <taxon>Craniata</taxon>
        <taxon>Vertebrata</taxon>
        <taxon>Euteleostomi</taxon>
        <taxon>Actinopterygii</taxon>
        <taxon>Chondrostei</taxon>
        <taxon>Acipenseriformes</taxon>
        <taxon>Acipenseridae</taxon>
        <taxon>Acipenser</taxon>
    </lineage>
</organism>
<reference evidence="2 3" key="1">
    <citation type="submission" date="2019-01" db="EMBL/GenBank/DDBJ databases">
        <title>Draft Genome and Complete Hox-Cluster Characterization of the Sterlet Sturgeon (Acipenser ruthenus).</title>
        <authorList>
            <person name="Wei Q."/>
        </authorList>
    </citation>
    <scope>NUCLEOTIDE SEQUENCE [LARGE SCALE GENOMIC DNA]</scope>
    <source>
        <strain evidence="2">WHYD16114868_AA</strain>
        <tissue evidence="2">Blood</tissue>
    </source>
</reference>
<protein>
    <submittedName>
        <fullName evidence="2">Biotin--protein ligase</fullName>
    </submittedName>
</protein>
<dbReference type="Proteomes" id="UP000289886">
    <property type="component" value="Unassembled WGS sequence"/>
</dbReference>
<evidence type="ECO:0000256" key="1">
    <source>
        <dbReference type="SAM" id="MobiDB-lite"/>
    </source>
</evidence>
<dbReference type="PANTHER" id="PTHR12835">
    <property type="entry name" value="BIOTIN PROTEIN LIGASE"/>
    <property type="match status" value="1"/>
</dbReference>
<dbReference type="EMBL" id="SCEB01006529">
    <property type="protein sequence ID" value="RXM92313.1"/>
    <property type="molecule type" value="Genomic_DNA"/>
</dbReference>
<proteinExistence type="predicted"/>
<keyword evidence="3" id="KW-1185">Reference proteome</keyword>
<dbReference type="AlphaFoldDB" id="A0A444UVV8"/>
<comment type="caution">
    <text evidence="2">The sequence shown here is derived from an EMBL/GenBank/DDBJ whole genome shotgun (WGS) entry which is preliminary data.</text>
</comment>